<dbReference type="EMBL" id="WUFV01000029">
    <property type="protein sequence ID" value="NEK19468.1"/>
    <property type="molecule type" value="Genomic_DNA"/>
</dbReference>
<gene>
    <name evidence="1" type="ORF">GR257_32360</name>
</gene>
<organism evidence="1 2">
    <name type="scientific">Rhizobium leguminosarum</name>
    <dbReference type="NCBI Taxonomy" id="384"/>
    <lineage>
        <taxon>Bacteria</taxon>
        <taxon>Pseudomonadati</taxon>
        <taxon>Pseudomonadota</taxon>
        <taxon>Alphaproteobacteria</taxon>
        <taxon>Hyphomicrobiales</taxon>
        <taxon>Rhizobiaceae</taxon>
        <taxon>Rhizobium/Agrobacterium group</taxon>
        <taxon>Rhizobium</taxon>
    </lineage>
</organism>
<reference evidence="1 2" key="1">
    <citation type="submission" date="2019-12" db="EMBL/GenBank/DDBJ databases">
        <title>Rhizobium genotypes associated with high levels of biological nitrogen fixation by grain legumes in a temperate-maritime cropping system.</title>
        <authorList>
            <person name="Maluk M."/>
            <person name="Francesc Ferrando Molina F."/>
            <person name="Lopez Del Egido L."/>
            <person name="Lafos M."/>
            <person name="Langarica-Fuentes A."/>
            <person name="Gebre Yohannes G."/>
            <person name="Young M.W."/>
            <person name="Martin P."/>
            <person name="Gantlett R."/>
            <person name="Kenicer G."/>
            <person name="Hawes C."/>
            <person name="Begg G.S."/>
            <person name="Quilliam R.S."/>
            <person name="Squire G.R."/>
            <person name="Poole P.S."/>
            <person name="Young P.W."/>
            <person name="Iannetta P.M."/>
            <person name="James E.K."/>
        </authorList>
    </citation>
    <scope>NUCLEOTIDE SEQUENCE [LARGE SCALE GENOMIC DNA]</scope>
    <source>
        <strain evidence="1 2">JHI54</strain>
    </source>
</reference>
<comment type="caution">
    <text evidence="1">The sequence shown here is derived from an EMBL/GenBank/DDBJ whole genome shotgun (WGS) entry which is preliminary data.</text>
</comment>
<name>A0A7K3VSG7_RHILE</name>
<evidence type="ECO:0000313" key="1">
    <source>
        <dbReference type="EMBL" id="NEK19468.1"/>
    </source>
</evidence>
<accession>A0A7K3VSG7</accession>
<evidence type="ECO:0000313" key="2">
    <source>
        <dbReference type="Proteomes" id="UP000471705"/>
    </source>
</evidence>
<sequence length="52" mass="5791">MYRPSQASHYLHQAKRAKVEAIAAAPAHRPLWGTVFVHLWGCYSDAPTAEQA</sequence>
<proteinExistence type="predicted"/>
<protein>
    <submittedName>
        <fullName evidence="1">Uncharacterized protein</fullName>
    </submittedName>
</protein>
<dbReference type="Proteomes" id="UP000471705">
    <property type="component" value="Unassembled WGS sequence"/>
</dbReference>
<dbReference type="AlphaFoldDB" id="A0A7K3VSG7"/>
<dbReference type="RefSeq" id="WP_164049567.1">
    <property type="nucleotide sequence ID" value="NZ_WUFV01000029.1"/>
</dbReference>